<reference evidence="2 3" key="1">
    <citation type="submission" date="2012-04" db="EMBL/GenBank/DDBJ databases">
        <authorList>
            <person name="Weinstock G."/>
            <person name="Sodergren E."/>
            <person name="Lobos E.A."/>
            <person name="Fulton L."/>
            <person name="Fulton R."/>
            <person name="Courtney L."/>
            <person name="Fronick C."/>
            <person name="O'Laughlin M."/>
            <person name="Godfrey J."/>
            <person name="Wilson R.M."/>
            <person name="Miner T."/>
            <person name="Farmer C."/>
            <person name="Delehaunty K."/>
            <person name="Cordes M."/>
            <person name="Minx P."/>
            <person name="Tomlinson C."/>
            <person name="Chen J."/>
            <person name="Wollam A."/>
            <person name="Pepin K.H."/>
            <person name="Bhonagiri V."/>
            <person name="Zhang X."/>
            <person name="Suruliraj S."/>
            <person name="Warren W."/>
            <person name="Mitreva M."/>
            <person name="Mardis E.R."/>
            <person name="Wilson R.K."/>
        </authorList>
    </citation>
    <scope>NUCLEOTIDE SEQUENCE [LARGE SCALE GENOMIC DNA]</scope>
    <source>
        <strain evidence="2 3">ERV63</strain>
    </source>
</reference>
<keyword evidence="1" id="KW-0472">Membrane</keyword>
<accession>A0AAV3GLB3</accession>
<keyword evidence="1" id="KW-1133">Transmembrane helix</keyword>
<name>A0AAV3GLB3_ENTFL</name>
<protein>
    <recommendedName>
        <fullName evidence="4">Lipoprotein</fullName>
    </recommendedName>
</protein>
<comment type="caution">
    <text evidence="2">The sequence shown here is derived from an EMBL/GenBank/DDBJ whole genome shotgun (WGS) entry which is preliminary data.</text>
</comment>
<sequence>MLLKVAIKCYCVKNKGGIIYEKIVPRGACLLLALCLSLSAVGCQKSKNKRRTIHKF</sequence>
<dbReference type="AlphaFoldDB" id="A0AAV3GLB3"/>
<evidence type="ECO:0008006" key="4">
    <source>
        <dbReference type="Google" id="ProtNLM"/>
    </source>
</evidence>
<keyword evidence="1" id="KW-0812">Transmembrane</keyword>
<organism evidence="2 3">
    <name type="scientific">Enterococcus faecalis ERV63</name>
    <dbReference type="NCBI Taxonomy" id="1134793"/>
    <lineage>
        <taxon>Bacteria</taxon>
        <taxon>Bacillati</taxon>
        <taxon>Bacillota</taxon>
        <taxon>Bacilli</taxon>
        <taxon>Lactobacillales</taxon>
        <taxon>Enterococcaceae</taxon>
        <taxon>Enterococcus</taxon>
    </lineage>
</organism>
<evidence type="ECO:0000313" key="3">
    <source>
        <dbReference type="Proteomes" id="UP000004117"/>
    </source>
</evidence>
<proteinExistence type="predicted"/>
<gene>
    <name evidence="2" type="ORF">HMPREF1336_01397</name>
</gene>
<evidence type="ECO:0000313" key="2">
    <source>
        <dbReference type="EMBL" id="EJV17551.1"/>
    </source>
</evidence>
<dbReference type="Proteomes" id="UP000004117">
    <property type="component" value="Unassembled WGS sequence"/>
</dbReference>
<dbReference type="EMBL" id="ALZR01000040">
    <property type="protein sequence ID" value="EJV17551.1"/>
    <property type="molecule type" value="Genomic_DNA"/>
</dbReference>
<evidence type="ECO:0000256" key="1">
    <source>
        <dbReference type="SAM" id="Phobius"/>
    </source>
</evidence>
<feature type="transmembrane region" description="Helical" evidence="1">
    <location>
        <begin position="23"/>
        <end position="43"/>
    </location>
</feature>